<dbReference type="Pfam" id="PF01311">
    <property type="entry name" value="Bac_export_1"/>
    <property type="match status" value="1"/>
</dbReference>
<keyword evidence="7 10" id="KW-0472">Membrane</keyword>
<dbReference type="PRINTS" id="PR00953">
    <property type="entry name" value="TYPE3IMRPROT"/>
</dbReference>
<feature type="transmembrane region" description="Helical" evidence="10">
    <location>
        <begin position="38"/>
        <end position="55"/>
    </location>
</feature>
<dbReference type="GO" id="GO:0005886">
    <property type="term" value="C:plasma membrane"/>
    <property type="evidence" value="ECO:0007669"/>
    <property type="project" value="UniProtKB-SubCell"/>
</dbReference>
<dbReference type="NCBIfam" id="TIGR01400">
    <property type="entry name" value="fliR"/>
    <property type="match status" value="1"/>
</dbReference>
<keyword evidence="8 10" id="KW-0975">Bacterial flagellum</keyword>
<protein>
    <recommendedName>
        <fullName evidence="3 9">Flagellar biosynthetic protein FliR</fullName>
    </recommendedName>
</protein>
<evidence type="ECO:0000313" key="12">
    <source>
        <dbReference type="Proteomes" id="UP000435802"/>
    </source>
</evidence>
<name>A0A6N8SC03_9HYPH</name>
<proteinExistence type="inferred from homology"/>
<evidence type="ECO:0000256" key="5">
    <source>
        <dbReference type="ARBA" id="ARBA00022692"/>
    </source>
</evidence>
<dbReference type="InterPro" id="IPR002010">
    <property type="entry name" value="T3SS_IM_R"/>
</dbReference>
<dbReference type="GO" id="GO:0009425">
    <property type="term" value="C:bacterial-type flagellum basal body"/>
    <property type="evidence" value="ECO:0007669"/>
    <property type="project" value="UniProtKB-SubCell"/>
</dbReference>
<keyword evidence="5 10" id="KW-0812">Transmembrane</keyword>
<keyword evidence="11" id="KW-0969">Cilium</keyword>
<feature type="transmembrane region" description="Helical" evidence="10">
    <location>
        <begin position="211"/>
        <end position="231"/>
    </location>
</feature>
<feature type="transmembrane region" description="Helical" evidence="10">
    <location>
        <begin position="6"/>
        <end position="26"/>
    </location>
</feature>
<comment type="function">
    <text evidence="1 10">Role in flagellar biosynthesis.</text>
</comment>
<dbReference type="AlphaFoldDB" id="A0A6N8SC03"/>
<dbReference type="InterPro" id="IPR006303">
    <property type="entry name" value="FliR"/>
</dbReference>
<comment type="caution">
    <text evidence="11">The sequence shown here is derived from an EMBL/GenBank/DDBJ whole genome shotgun (WGS) entry which is preliminary data.</text>
</comment>
<organism evidence="11 12">
    <name type="scientific">Shinella kummerowiae</name>
    <dbReference type="NCBI Taxonomy" id="417745"/>
    <lineage>
        <taxon>Bacteria</taxon>
        <taxon>Pseudomonadati</taxon>
        <taxon>Pseudomonadota</taxon>
        <taxon>Alphaproteobacteria</taxon>
        <taxon>Hyphomicrobiales</taxon>
        <taxon>Rhizobiaceae</taxon>
        <taxon>Shinella</taxon>
    </lineage>
</organism>
<evidence type="ECO:0000256" key="4">
    <source>
        <dbReference type="ARBA" id="ARBA00022475"/>
    </source>
</evidence>
<dbReference type="GO" id="GO:0006605">
    <property type="term" value="P:protein targeting"/>
    <property type="evidence" value="ECO:0007669"/>
    <property type="project" value="UniProtKB-UniRule"/>
</dbReference>
<evidence type="ECO:0000256" key="6">
    <source>
        <dbReference type="ARBA" id="ARBA00022989"/>
    </source>
</evidence>
<keyword evidence="12" id="KW-1185">Reference proteome</keyword>
<evidence type="ECO:0000256" key="3">
    <source>
        <dbReference type="ARBA" id="ARBA00021717"/>
    </source>
</evidence>
<sequence>MITDPQGTVLALFAAFCRVGGCFMLLPGFSSARLSVQIRLLLAVAISMGVLPILWDTIYPRASSGTIANYLTLIVFETLTGAVIGLIARYYVLGLQFAGTVLTMMMGFNAPPTPDVLEDTAENQLTNLLSFAGLLVLFMLDFHHVVLRALIESYNVMPLGAGFNPQSALITLTDTLSQTFMIMLRLASPFILYGLVFNVSVGLINKLAPQIPIYFVSLPFIIMGGLFLLYFGLSSLLEIFAAGFIPVFRGE</sequence>
<feature type="transmembrane region" description="Helical" evidence="10">
    <location>
        <begin position="128"/>
        <end position="147"/>
    </location>
</feature>
<keyword evidence="11" id="KW-0966">Cell projection</keyword>
<evidence type="ECO:0000256" key="7">
    <source>
        <dbReference type="ARBA" id="ARBA00023136"/>
    </source>
</evidence>
<evidence type="ECO:0000256" key="1">
    <source>
        <dbReference type="ARBA" id="ARBA00002578"/>
    </source>
</evidence>
<feature type="transmembrane region" description="Helical" evidence="10">
    <location>
        <begin position="186"/>
        <end position="205"/>
    </location>
</feature>
<dbReference type="PANTHER" id="PTHR30065:SF8">
    <property type="entry name" value="FLAGELLAR BIOSYNTHETIC PROTEIN FLIR"/>
    <property type="match status" value="1"/>
</dbReference>
<evidence type="ECO:0000256" key="9">
    <source>
        <dbReference type="NCBIfam" id="TIGR01400"/>
    </source>
</evidence>
<dbReference type="PANTHER" id="PTHR30065">
    <property type="entry name" value="FLAGELLAR BIOSYNTHETIC PROTEIN FLIR"/>
    <property type="match status" value="1"/>
</dbReference>
<keyword evidence="11" id="KW-0282">Flagellum</keyword>
<keyword evidence="6 10" id="KW-1133">Transmembrane helix</keyword>
<reference evidence="11 12" key="1">
    <citation type="submission" date="2019-12" db="EMBL/GenBank/DDBJ databases">
        <title>Shinella kummerowiae sp. nov., a symbiotic bacterium isolated from root nodules of the herbal legume Kummerowia stipulacea.</title>
        <authorList>
            <person name="Gao J."/>
        </authorList>
    </citation>
    <scope>NUCLEOTIDE SEQUENCE [LARGE SCALE GENOMIC DNA]</scope>
    <source>
        <strain evidence="11 12">CCBAU 25048</strain>
    </source>
</reference>
<evidence type="ECO:0000313" key="11">
    <source>
        <dbReference type="EMBL" id="MXN44502.1"/>
    </source>
</evidence>
<dbReference type="GO" id="GO:0044780">
    <property type="term" value="P:bacterial-type flagellum assembly"/>
    <property type="evidence" value="ECO:0007669"/>
    <property type="project" value="UniProtKB-UniRule"/>
</dbReference>
<dbReference type="Proteomes" id="UP000435802">
    <property type="component" value="Unassembled WGS sequence"/>
</dbReference>
<keyword evidence="4 10" id="KW-1003">Cell membrane</keyword>
<evidence type="ECO:0000256" key="10">
    <source>
        <dbReference type="RuleBase" id="RU362071"/>
    </source>
</evidence>
<gene>
    <name evidence="11" type="primary">fliR</name>
    <name evidence="11" type="ORF">GR138_04820</name>
</gene>
<comment type="subcellular location">
    <subcellularLocation>
        <location evidence="10">Cell membrane</location>
        <topology evidence="10">Multi-pass membrane protein</topology>
    </subcellularLocation>
    <subcellularLocation>
        <location evidence="10">Bacterial flagellum basal body</location>
    </subcellularLocation>
</comment>
<dbReference type="RefSeq" id="WP_160857501.1">
    <property type="nucleotide sequence ID" value="NZ_JAODWE010000007.1"/>
</dbReference>
<dbReference type="OrthoDB" id="9779817at2"/>
<dbReference type="EMBL" id="WUMK01000002">
    <property type="protein sequence ID" value="MXN44502.1"/>
    <property type="molecule type" value="Genomic_DNA"/>
</dbReference>
<accession>A0A6N8SC03</accession>
<feature type="transmembrane region" description="Helical" evidence="10">
    <location>
        <begin position="67"/>
        <end position="85"/>
    </location>
</feature>
<evidence type="ECO:0000256" key="8">
    <source>
        <dbReference type="ARBA" id="ARBA00023143"/>
    </source>
</evidence>
<evidence type="ECO:0000256" key="2">
    <source>
        <dbReference type="ARBA" id="ARBA00009772"/>
    </source>
</evidence>
<comment type="similarity">
    <text evidence="2 10">Belongs to the FliR/MopE/SpaR family.</text>
</comment>